<keyword evidence="3" id="KW-1185">Reference proteome</keyword>
<evidence type="ECO:0000313" key="2">
    <source>
        <dbReference type="EMBL" id="CAH0385870.1"/>
    </source>
</evidence>
<gene>
    <name evidence="2" type="ORF">BEMITA_LOCUS5051</name>
</gene>
<feature type="region of interest" description="Disordered" evidence="1">
    <location>
        <begin position="1"/>
        <end position="43"/>
    </location>
</feature>
<feature type="compositionally biased region" description="Basic and acidic residues" evidence="1">
    <location>
        <begin position="1"/>
        <end position="14"/>
    </location>
</feature>
<accession>A0A9P0EZS4</accession>
<organism evidence="2 3">
    <name type="scientific">Bemisia tabaci</name>
    <name type="common">Sweetpotato whitefly</name>
    <name type="synonym">Aleurodes tabaci</name>
    <dbReference type="NCBI Taxonomy" id="7038"/>
    <lineage>
        <taxon>Eukaryota</taxon>
        <taxon>Metazoa</taxon>
        <taxon>Ecdysozoa</taxon>
        <taxon>Arthropoda</taxon>
        <taxon>Hexapoda</taxon>
        <taxon>Insecta</taxon>
        <taxon>Pterygota</taxon>
        <taxon>Neoptera</taxon>
        <taxon>Paraneoptera</taxon>
        <taxon>Hemiptera</taxon>
        <taxon>Sternorrhyncha</taxon>
        <taxon>Aleyrodoidea</taxon>
        <taxon>Aleyrodidae</taxon>
        <taxon>Aleyrodinae</taxon>
        <taxon>Bemisia</taxon>
    </lineage>
</organism>
<evidence type="ECO:0000256" key="1">
    <source>
        <dbReference type="SAM" id="MobiDB-lite"/>
    </source>
</evidence>
<dbReference type="Proteomes" id="UP001152759">
    <property type="component" value="Chromosome 2"/>
</dbReference>
<feature type="compositionally biased region" description="Polar residues" evidence="1">
    <location>
        <begin position="21"/>
        <end position="43"/>
    </location>
</feature>
<protein>
    <submittedName>
        <fullName evidence="2">Uncharacterized protein</fullName>
    </submittedName>
</protein>
<name>A0A9P0EZS4_BEMTA</name>
<dbReference type="AlphaFoldDB" id="A0A9P0EZS4"/>
<reference evidence="2" key="1">
    <citation type="submission" date="2021-12" db="EMBL/GenBank/DDBJ databases">
        <authorList>
            <person name="King R."/>
        </authorList>
    </citation>
    <scope>NUCLEOTIDE SEQUENCE</scope>
</reference>
<sequence length="165" mass="17936">MTQAKKEDLERLLDAEPASEATPTSETAPNSETAPTSEPSINNILRKRRVALQNLEVQANKMKKQSDAKFSPVAVGKTVLVLIPAVDRSRTDSRNVTAVLLEEKDGFCKIGTTEGVICYLYTRSQFTPCSSDLVPFESVPSTEKSLRQIVSSASVSGGQGMQKEM</sequence>
<evidence type="ECO:0000313" key="3">
    <source>
        <dbReference type="Proteomes" id="UP001152759"/>
    </source>
</evidence>
<proteinExistence type="predicted"/>
<dbReference type="EMBL" id="OU963863">
    <property type="protein sequence ID" value="CAH0385870.1"/>
    <property type="molecule type" value="Genomic_DNA"/>
</dbReference>